<keyword evidence="16" id="KW-0539">Nucleus</keyword>
<evidence type="ECO:0000256" key="8">
    <source>
        <dbReference type="ARBA" id="ARBA00022490"/>
    </source>
</evidence>
<evidence type="ECO:0000256" key="4">
    <source>
        <dbReference type="ARBA" id="ARBA00004496"/>
    </source>
</evidence>
<name>A0A835Q2X8_VANPL</name>
<comment type="subunit">
    <text evidence="6">Component of the CCR4-NOT complex, at least composed of CRR4 and CAF1 proteins.</text>
</comment>
<evidence type="ECO:0000256" key="2">
    <source>
        <dbReference type="ARBA" id="ARBA00001968"/>
    </source>
</evidence>
<dbReference type="InterPro" id="IPR006941">
    <property type="entry name" value="RNase_CAF1"/>
</dbReference>
<dbReference type="OrthoDB" id="406505at2759"/>
<dbReference type="PANTHER" id="PTHR10797">
    <property type="entry name" value="CCR4-NOT TRANSCRIPTION COMPLEX SUBUNIT"/>
    <property type="match status" value="1"/>
</dbReference>
<comment type="catalytic activity">
    <reaction evidence="1">
        <text>Exonucleolytic cleavage of poly(A) to 5'-AMP.</text>
        <dbReference type="EC" id="3.1.13.4"/>
    </reaction>
</comment>
<evidence type="ECO:0000256" key="15">
    <source>
        <dbReference type="ARBA" id="ARBA00023163"/>
    </source>
</evidence>
<dbReference type="Proteomes" id="UP000636800">
    <property type="component" value="Chromosome 11"/>
</dbReference>
<sequence length="275" mass="30836">MSSLDKLDGEIAGESVEIREVWDSNLENEFALIRSIVDDYPFVAMDTEFPGVAIRPVGTFRSAADFNYHTLKSNVDLLKLIQLGLTFSDSAGRLPLVGSPPRPCVWQFNFCEFDAARDIFAADSIRLLRHSGIDFDKNCHHGVSASRFAELLISSGVVLNDSVHWVTFHSGYDFGYLLKILTCRNLPDTQEGFFELLRMYFPNVYDIKHLMRFCNSLHGGLNKLAELLEVERVGICHQAGSDSLLTAATFRKLKDCFFNGSTERYAGILYGLGVD</sequence>
<evidence type="ECO:0000256" key="6">
    <source>
        <dbReference type="ARBA" id="ARBA00011757"/>
    </source>
</evidence>
<keyword evidence="14" id="KW-0805">Transcription regulation</keyword>
<evidence type="ECO:0000256" key="14">
    <source>
        <dbReference type="ARBA" id="ARBA00023015"/>
    </source>
</evidence>
<evidence type="ECO:0000256" key="17">
    <source>
        <dbReference type="ARBA" id="ARBA00025148"/>
    </source>
</evidence>
<proteinExistence type="inferred from homology"/>
<comment type="cofactor">
    <cofactor evidence="2">
        <name>a divalent metal cation</name>
        <dbReference type="ChEBI" id="CHEBI:60240"/>
    </cofactor>
</comment>
<dbReference type="GO" id="GO:0005634">
    <property type="term" value="C:nucleus"/>
    <property type="evidence" value="ECO:0007669"/>
    <property type="project" value="UniProtKB-SubCell"/>
</dbReference>
<dbReference type="EC" id="3.1.13.4" evidence="7"/>
<dbReference type="InterPro" id="IPR036397">
    <property type="entry name" value="RNaseH_sf"/>
</dbReference>
<reference evidence="18 19" key="1">
    <citation type="journal article" date="2020" name="Nat. Food">
        <title>A phased Vanilla planifolia genome enables genetic improvement of flavour and production.</title>
        <authorList>
            <person name="Hasing T."/>
            <person name="Tang H."/>
            <person name="Brym M."/>
            <person name="Khazi F."/>
            <person name="Huang T."/>
            <person name="Chambers A.H."/>
        </authorList>
    </citation>
    <scope>NUCLEOTIDE SEQUENCE [LARGE SCALE GENOMIC DNA]</scope>
    <source>
        <tissue evidence="18">Leaf</tissue>
    </source>
</reference>
<dbReference type="GO" id="GO:0030014">
    <property type="term" value="C:CCR4-NOT complex"/>
    <property type="evidence" value="ECO:0007669"/>
    <property type="project" value="InterPro"/>
</dbReference>
<keyword evidence="8" id="KW-0963">Cytoplasm</keyword>
<evidence type="ECO:0000256" key="3">
    <source>
        <dbReference type="ARBA" id="ARBA00004123"/>
    </source>
</evidence>
<evidence type="ECO:0000256" key="9">
    <source>
        <dbReference type="ARBA" id="ARBA00022722"/>
    </source>
</evidence>
<comment type="function">
    <text evidence="17">Ubiquitous transcription factor required for a diverse set of processes. It is a component of the CCR4 complex involved in the control of gene expression.</text>
</comment>
<protein>
    <recommendedName>
        <fullName evidence="7">poly(A)-specific ribonuclease</fullName>
        <ecNumber evidence="7">3.1.13.4</ecNumber>
    </recommendedName>
</protein>
<keyword evidence="19" id="KW-1185">Reference proteome</keyword>
<dbReference type="GO" id="GO:0000289">
    <property type="term" value="P:nuclear-transcribed mRNA poly(A) tail shortening"/>
    <property type="evidence" value="ECO:0007669"/>
    <property type="project" value="UniProtKB-ARBA"/>
</dbReference>
<dbReference type="SUPFAM" id="SSF53098">
    <property type="entry name" value="Ribonuclease H-like"/>
    <property type="match status" value="1"/>
</dbReference>
<evidence type="ECO:0000256" key="10">
    <source>
        <dbReference type="ARBA" id="ARBA00022723"/>
    </source>
</evidence>
<dbReference type="InterPro" id="IPR012337">
    <property type="entry name" value="RNaseH-like_sf"/>
</dbReference>
<evidence type="ECO:0000256" key="1">
    <source>
        <dbReference type="ARBA" id="ARBA00001663"/>
    </source>
</evidence>
<dbReference type="GO" id="GO:0004535">
    <property type="term" value="F:poly(A)-specific ribonuclease activity"/>
    <property type="evidence" value="ECO:0007669"/>
    <property type="project" value="UniProtKB-EC"/>
</dbReference>
<comment type="subcellular location">
    <subcellularLocation>
        <location evidence="4">Cytoplasm</location>
    </subcellularLocation>
    <subcellularLocation>
        <location evidence="3">Nucleus</location>
    </subcellularLocation>
</comment>
<dbReference type="Pfam" id="PF04857">
    <property type="entry name" value="CAF1"/>
    <property type="match status" value="2"/>
</dbReference>
<organism evidence="18 19">
    <name type="scientific">Vanilla planifolia</name>
    <name type="common">Vanilla</name>
    <dbReference type="NCBI Taxonomy" id="51239"/>
    <lineage>
        <taxon>Eukaryota</taxon>
        <taxon>Viridiplantae</taxon>
        <taxon>Streptophyta</taxon>
        <taxon>Embryophyta</taxon>
        <taxon>Tracheophyta</taxon>
        <taxon>Spermatophyta</taxon>
        <taxon>Magnoliopsida</taxon>
        <taxon>Liliopsida</taxon>
        <taxon>Asparagales</taxon>
        <taxon>Orchidaceae</taxon>
        <taxon>Vanilloideae</taxon>
        <taxon>Vanilleae</taxon>
        <taxon>Vanilla</taxon>
    </lineage>
</organism>
<dbReference type="InterPro" id="IPR039637">
    <property type="entry name" value="CNOT7/CNOT8/Pop2"/>
</dbReference>
<evidence type="ECO:0000313" key="19">
    <source>
        <dbReference type="Proteomes" id="UP000636800"/>
    </source>
</evidence>
<dbReference type="FunFam" id="3.30.420.10:FF:000027">
    <property type="entry name" value="Putative CCR4-associated factor 1 7"/>
    <property type="match status" value="1"/>
</dbReference>
<keyword evidence="13" id="KW-0694">RNA-binding</keyword>
<dbReference type="AlphaFoldDB" id="A0A835Q2X8"/>
<evidence type="ECO:0000256" key="11">
    <source>
        <dbReference type="ARBA" id="ARBA00022801"/>
    </source>
</evidence>
<keyword evidence="12" id="KW-0269">Exonuclease</keyword>
<comment type="caution">
    <text evidence="18">The sequence shown here is derived from an EMBL/GenBank/DDBJ whole genome shotgun (WGS) entry which is preliminary data.</text>
</comment>
<dbReference type="GO" id="GO:0046872">
    <property type="term" value="F:metal ion binding"/>
    <property type="evidence" value="ECO:0007669"/>
    <property type="project" value="UniProtKB-KW"/>
</dbReference>
<evidence type="ECO:0000256" key="16">
    <source>
        <dbReference type="ARBA" id="ARBA00023242"/>
    </source>
</evidence>
<dbReference type="EMBL" id="JADCNL010000011">
    <property type="protein sequence ID" value="KAG0461598.1"/>
    <property type="molecule type" value="Genomic_DNA"/>
</dbReference>
<dbReference type="GO" id="GO:0006952">
    <property type="term" value="P:defense response"/>
    <property type="evidence" value="ECO:0007669"/>
    <property type="project" value="UniProtKB-ARBA"/>
</dbReference>
<dbReference type="Gene3D" id="3.30.420.10">
    <property type="entry name" value="Ribonuclease H-like superfamily/Ribonuclease H"/>
    <property type="match status" value="1"/>
</dbReference>
<dbReference type="GO" id="GO:0009617">
    <property type="term" value="P:response to bacterium"/>
    <property type="evidence" value="ECO:0007669"/>
    <property type="project" value="UniProtKB-ARBA"/>
</dbReference>
<keyword evidence="15" id="KW-0804">Transcription</keyword>
<keyword evidence="11" id="KW-0378">Hydrolase</keyword>
<comment type="similarity">
    <text evidence="5">Belongs to the CAF1 family.</text>
</comment>
<evidence type="ECO:0000256" key="13">
    <source>
        <dbReference type="ARBA" id="ARBA00022884"/>
    </source>
</evidence>
<evidence type="ECO:0000313" key="18">
    <source>
        <dbReference type="EMBL" id="KAG0461598.1"/>
    </source>
</evidence>
<evidence type="ECO:0000256" key="12">
    <source>
        <dbReference type="ARBA" id="ARBA00022839"/>
    </source>
</evidence>
<evidence type="ECO:0000256" key="5">
    <source>
        <dbReference type="ARBA" id="ARBA00008372"/>
    </source>
</evidence>
<accession>A0A835Q2X8</accession>
<dbReference type="GO" id="GO:0005737">
    <property type="term" value="C:cytoplasm"/>
    <property type="evidence" value="ECO:0007669"/>
    <property type="project" value="UniProtKB-SubCell"/>
</dbReference>
<keyword evidence="10" id="KW-0479">Metal-binding</keyword>
<dbReference type="GO" id="GO:0003723">
    <property type="term" value="F:RNA binding"/>
    <property type="evidence" value="ECO:0007669"/>
    <property type="project" value="UniProtKB-KW"/>
</dbReference>
<gene>
    <name evidence="18" type="ORF">HPP92_021895</name>
</gene>
<evidence type="ECO:0000256" key="7">
    <source>
        <dbReference type="ARBA" id="ARBA00012161"/>
    </source>
</evidence>
<keyword evidence="9" id="KW-0540">Nuclease</keyword>